<keyword evidence="4 10" id="KW-0378">Hydrolase</keyword>
<feature type="active site" evidence="10">
    <location>
        <position position="183"/>
    </location>
</feature>
<evidence type="ECO:0000256" key="1">
    <source>
        <dbReference type="ARBA" id="ARBA00022670"/>
    </source>
</evidence>
<evidence type="ECO:0000313" key="15">
    <source>
        <dbReference type="Proteomes" id="UP000075880"/>
    </source>
</evidence>
<proteinExistence type="predicted"/>
<dbReference type="InterPro" id="IPR034035">
    <property type="entry name" value="Astacin-like_dom"/>
</dbReference>
<organism evidence="14 15">
    <name type="scientific">Anopheles atroparvus</name>
    <name type="common">European mosquito</name>
    <dbReference type="NCBI Taxonomy" id="41427"/>
    <lineage>
        <taxon>Eukaryota</taxon>
        <taxon>Metazoa</taxon>
        <taxon>Ecdysozoa</taxon>
        <taxon>Arthropoda</taxon>
        <taxon>Hexapoda</taxon>
        <taxon>Insecta</taxon>
        <taxon>Pterygota</taxon>
        <taxon>Neoptera</taxon>
        <taxon>Endopterygota</taxon>
        <taxon>Diptera</taxon>
        <taxon>Nematocera</taxon>
        <taxon>Culicoidea</taxon>
        <taxon>Culicidae</taxon>
        <taxon>Anophelinae</taxon>
        <taxon>Anopheles</taxon>
    </lineage>
</organism>
<feature type="region of interest" description="Disordered" evidence="12">
    <location>
        <begin position="286"/>
        <end position="323"/>
    </location>
</feature>
<dbReference type="AlphaFoldDB" id="A0AAG5CP04"/>
<evidence type="ECO:0000256" key="4">
    <source>
        <dbReference type="ARBA" id="ARBA00022801"/>
    </source>
</evidence>
<dbReference type="EnsemblMetazoa" id="ENSAATROPT000331">
    <property type="protein sequence ID" value="ENSAATROPP000313"/>
    <property type="gene ID" value="ENSAATROPG000273"/>
</dbReference>
<evidence type="ECO:0000259" key="13">
    <source>
        <dbReference type="PROSITE" id="PS51864"/>
    </source>
</evidence>
<dbReference type="InterPro" id="IPR006026">
    <property type="entry name" value="Peptidase_Metallo"/>
</dbReference>
<feature type="compositionally biased region" description="Low complexity" evidence="12">
    <location>
        <begin position="298"/>
        <end position="314"/>
    </location>
</feature>
<keyword evidence="3 11" id="KW-0732">Signal</keyword>
<keyword evidence="5 10" id="KW-0862">Zinc</keyword>
<dbReference type="PANTHER" id="PTHR10127:SF780">
    <property type="entry name" value="METALLOENDOPEPTIDASE"/>
    <property type="match status" value="1"/>
</dbReference>
<name>A0AAG5CP04_ANOAO</name>
<feature type="binding site" evidence="10">
    <location>
        <position position="182"/>
    </location>
    <ligand>
        <name>Zn(2+)</name>
        <dbReference type="ChEBI" id="CHEBI:29105"/>
        <note>catalytic</note>
    </ligand>
</feature>
<dbReference type="FunFam" id="3.40.390.10:FF:000015">
    <property type="entry name" value="Meprin A subunit"/>
    <property type="match status" value="1"/>
</dbReference>
<evidence type="ECO:0000256" key="11">
    <source>
        <dbReference type="RuleBase" id="RU361183"/>
    </source>
</evidence>
<protein>
    <recommendedName>
        <fullName evidence="11">Metalloendopeptidase</fullName>
        <ecNumber evidence="11">3.4.24.-</ecNumber>
    </recommendedName>
</protein>
<keyword evidence="1 10" id="KW-0645">Protease</keyword>
<dbReference type="GO" id="GO:0006508">
    <property type="term" value="P:proteolysis"/>
    <property type="evidence" value="ECO:0007669"/>
    <property type="project" value="UniProtKB-KW"/>
</dbReference>
<evidence type="ECO:0000256" key="12">
    <source>
        <dbReference type="SAM" id="MobiDB-lite"/>
    </source>
</evidence>
<evidence type="ECO:0000256" key="5">
    <source>
        <dbReference type="ARBA" id="ARBA00022833"/>
    </source>
</evidence>
<feature type="chain" id="PRO_5042314297" description="Metalloendopeptidase" evidence="11">
    <location>
        <begin position="25"/>
        <end position="354"/>
    </location>
</feature>
<dbReference type="EC" id="3.4.24.-" evidence="11"/>
<comment type="caution">
    <text evidence="10">Lacks conserved residue(s) required for the propagation of feature annotation.</text>
</comment>
<dbReference type="GO" id="GO:0004222">
    <property type="term" value="F:metalloendopeptidase activity"/>
    <property type="evidence" value="ECO:0007669"/>
    <property type="project" value="UniProtKB-UniRule"/>
</dbReference>
<dbReference type="Gene3D" id="3.40.390.10">
    <property type="entry name" value="Collagenase (Catalytic Domain)"/>
    <property type="match status" value="1"/>
</dbReference>
<dbReference type="InterPro" id="IPR024079">
    <property type="entry name" value="MetalloPept_cat_dom_sf"/>
</dbReference>
<comment type="cofactor">
    <cofactor evidence="10 11">
        <name>Zn(2+)</name>
        <dbReference type="ChEBI" id="CHEBI:29105"/>
    </cofactor>
    <text evidence="10 11">Binds 1 zinc ion per subunit.</text>
</comment>
<evidence type="ECO:0000256" key="6">
    <source>
        <dbReference type="ARBA" id="ARBA00023049"/>
    </source>
</evidence>
<keyword evidence="2 10" id="KW-0479">Metal-binding</keyword>
<keyword evidence="7" id="KW-0865">Zymogen</keyword>
<dbReference type="PRINTS" id="PR00480">
    <property type="entry name" value="ASTACIN"/>
</dbReference>
<reference evidence="14" key="1">
    <citation type="submission" date="2024-04" db="UniProtKB">
        <authorList>
            <consortium name="EnsemblMetazoa"/>
        </authorList>
    </citation>
    <scope>IDENTIFICATION</scope>
    <source>
        <strain evidence="14">EBRO</strain>
    </source>
</reference>
<evidence type="ECO:0000256" key="3">
    <source>
        <dbReference type="ARBA" id="ARBA00022729"/>
    </source>
</evidence>
<dbReference type="GO" id="GO:0008270">
    <property type="term" value="F:zinc ion binding"/>
    <property type="evidence" value="ECO:0007669"/>
    <property type="project" value="UniProtKB-UniRule"/>
</dbReference>
<dbReference type="CDD" id="cd04280">
    <property type="entry name" value="ZnMc_astacin_like"/>
    <property type="match status" value="1"/>
</dbReference>
<dbReference type="PROSITE" id="PS51864">
    <property type="entry name" value="ASTACIN"/>
    <property type="match status" value="1"/>
</dbReference>
<feature type="domain" description="Peptidase M12A" evidence="13">
    <location>
        <begin position="89"/>
        <end position="285"/>
    </location>
</feature>
<evidence type="ECO:0000256" key="7">
    <source>
        <dbReference type="ARBA" id="ARBA00023145"/>
    </source>
</evidence>
<dbReference type="Pfam" id="PF01400">
    <property type="entry name" value="Astacin"/>
    <property type="match status" value="1"/>
</dbReference>
<evidence type="ECO:0000313" key="14">
    <source>
        <dbReference type="EnsemblMetazoa" id="ENSAATROPP000313"/>
    </source>
</evidence>
<dbReference type="InterPro" id="IPR001506">
    <property type="entry name" value="Peptidase_M12A"/>
</dbReference>
<feature type="binding site" evidence="10">
    <location>
        <position position="192"/>
    </location>
    <ligand>
        <name>Zn(2+)</name>
        <dbReference type="ChEBI" id="CHEBI:29105"/>
        <note>catalytic</note>
    </ligand>
</feature>
<keyword evidence="6 10" id="KW-0482">Metalloprotease</keyword>
<keyword evidence="15" id="KW-1185">Reference proteome</keyword>
<evidence type="ECO:0000256" key="8">
    <source>
        <dbReference type="ARBA" id="ARBA00023157"/>
    </source>
</evidence>
<accession>A0AAG5CP04</accession>
<dbReference type="SMART" id="SM00235">
    <property type="entry name" value="ZnMc"/>
    <property type="match status" value="1"/>
</dbReference>
<evidence type="ECO:0000256" key="9">
    <source>
        <dbReference type="ARBA" id="ARBA00023180"/>
    </source>
</evidence>
<keyword evidence="9" id="KW-0325">Glycoprotein</keyword>
<keyword evidence="8" id="KW-1015">Disulfide bond</keyword>
<sequence>MMFSARRLGFVLAIGCLALERSSAKVILSDDPDDLIDLSHLGPELYGEPDEAVGKLVANFNPDTDAGNVEELGSYIEGDILIDRPDGRNGVANNANRWPNGVVPFVIAGNFDAKGMQLIEEAINQYHTKTCIRFKPRMGEKNYIAFESSNSGCWSSVGMIGGKQSVNLQIPGCTTLVGTVMHEMMHAVGFLHEQNREDRDSYVRIRTQNIKPGTETNFDKAKKDSTNSFGVEYDYGSIMHYSENAFSVNGKPTIEAKRPGGNRMGQRSGFSSGDLGKLNAMYGCKGTGAAPTSSSGNAAPTRPQQRPTRPARPAGNNRPGNGAQVASAIVNFIGGLFGEEDANTSSNGIEGARR</sequence>
<evidence type="ECO:0000256" key="10">
    <source>
        <dbReference type="PROSITE-ProRule" id="PRU01211"/>
    </source>
</evidence>
<dbReference type="Proteomes" id="UP000075880">
    <property type="component" value="Unassembled WGS sequence"/>
</dbReference>
<dbReference type="SUPFAM" id="SSF55486">
    <property type="entry name" value="Metalloproteases ('zincins'), catalytic domain"/>
    <property type="match status" value="1"/>
</dbReference>
<feature type="signal peptide" evidence="11">
    <location>
        <begin position="1"/>
        <end position="24"/>
    </location>
</feature>
<dbReference type="PANTHER" id="PTHR10127">
    <property type="entry name" value="DISCOIDIN, CUB, EGF, LAMININ , AND ZINC METALLOPROTEASE DOMAIN CONTAINING"/>
    <property type="match status" value="1"/>
</dbReference>
<feature type="binding site" evidence="10">
    <location>
        <position position="186"/>
    </location>
    <ligand>
        <name>Zn(2+)</name>
        <dbReference type="ChEBI" id="CHEBI:29105"/>
        <note>catalytic</note>
    </ligand>
</feature>
<evidence type="ECO:0000256" key="2">
    <source>
        <dbReference type="ARBA" id="ARBA00022723"/>
    </source>
</evidence>